<proteinExistence type="predicted"/>
<evidence type="ECO:0000256" key="2">
    <source>
        <dbReference type="ARBA" id="ARBA00022448"/>
    </source>
</evidence>
<dbReference type="PROSITE" id="PS50893">
    <property type="entry name" value="ABC_TRANSPORTER_2"/>
    <property type="match status" value="1"/>
</dbReference>
<dbReference type="SUPFAM" id="SSF52540">
    <property type="entry name" value="P-loop containing nucleoside triphosphate hydrolases"/>
    <property type="match status" value="1"/>
</dbReference>
<comment type="subcellular location">
    <subcellularLocation>
        <location evidence="1">Cell membrane</location>
        <topology evidence="1">Multi-pass membrane protein</topology>
    </subcellularLocation>
</comment>
<dbReference type="GO" id="GO:0140359">
    <property type="term" value="F:ABC-type transporter activity"/>
    <property type="evidence" value="ECO:0007669"/>
    <property type="project" value="InterPro"/>
</dbReference>
<reference evidence="13 14" key="1">
    <citation type="submission" date="2016-11" db="EMBL/GenBank/DDBJ databases">
        <authorList>
            <person name="Jaros S."/>
            <person name="Januszkiewicz K."/>
            <person name="Wedrychowicz H."/>
        </authorList>
    </citation>
    <scope>NUCLEOTIDE SEQUENCE [LARGE SCALE GENOMIC DNA]</scope>
    <source>
        <strain evidence="13">NVI 5450</strain>
    </source>
</reference>
<dbReference type="InterPro" id="IPR003439">
    <property type="entry name" value="ABC_transporter-like_ATP-bd"/>
</dbReference>
<evidence type="ECO:0000256" key="10">
    <source>
        <dbReference type="SAM" id="Phobius"/>
    </source>
</evidence>
<dbReference type="Proteomes" id="UP000183794">
    <property type="component" value="Unassembled WGS sequence"/>
</dbReference>
<gene>
    <name evidence="13" type="ORF">NVI5450_0679</name>
</gene>
<keyword evidence="5" id="KW-0547">Nucleotide-binding</keyword>
<dbReference type="FunFam" id="3.40.50.300:FF:000221">
    <property type="entry name" value="Multidrug ABC transporter ATP-binding protein"/>
    <property type="match status" value="1"/>
</dbReference>
<dbReference type="AlphaFoldDB" id="A0A1K9YVB7"/>
<dbReference type="CDD" id="cd07346">
    <property type="entry name" value="ABC_6TM_exporters"/>
    <property type="match status" value="1"/>
</dbReference>
<dbReference type="InterPro" id="IPR017871">
    <property type="entry name" value="ABC_transporter-like_CS"/>
</dbReference>
<organism evidence="13 14">
    <name type="scientific">Moritella viscosa</name>
    <dbReference type="NCBI Taxonomy" id="80854"/>
    <lineage>
        <taxon>Bacteria</taxon>
        <taxon>Pseudomonadati</taxon>
        <taxon>Pseudomonadota</taxon>
        <taxon>Gammaproteobacteria</taxon>
        <taxon>Alteromonadales</taxon>
        <taxon>Moritellaceae</taxon>
        <taxon>Moritella</taxon>
    </lineage>
</organism>
<dbReference type="GO" id="GO:0034040">
    <property type="term" value="F:ATPase-coupled lipid transmembrane transporter activity"/>
    <property type="evidence" value="ECO:0007669"/>
    <property type="project" value="TreeGrafter"/>
</dbReference>
<keyword evidence="3" id="KW-1003">Cell membrane</keyword>
<evidence type="ECO:0000256" key="9">
    <source>
        <dbReference type="SAM" id="MobiDB-lite"/>
    </source>
</evidence>
<accession>A0A1K9YVB7</accession>
<keyword evidence="2" id="KW-0813">Transport</keyword>
<dbReference type="OrthoDB" id="9806127at2"/>
<feature type="region of interest" description="Disordered" evidence="9">
    <location>
        <begin position="1"/>
        <end position="27"/>
    </location>
</feature>
<keyword evidence="8 10" id="KW-0472">Membrane</keyword>
<dbReference type="PANTHER" id="PTHR24221:SF233">
    <property type="entry name" value="ATP-BINDING_PERMEASE FUSION ABC TRANSPORTER-RELATED"/>
    <property type="match status" value="1"/>
</dbReference>
<dbReference type="PROSITE" id="PS00211">
    <property type="entry name" value="ABC_TRANSPORTER_1"/>
    <property type="match status" value="1"/>
</dbReference>
<dbReference type="GO" id="GO:0005524">
    <property type="term" value="F:ATP binding"/>
    <property type="evidence" value="ECO:0007669"/>
    <property type="project" value="UniProtKB-KW"/>
</dbReference>
<evidence type="ECO:0000256" key="4">
    <source>
        <dbReference type="ARBA" id="ARBA00022692"/>
    </source>
</evidence>
<feature type="transmembrane region" description="Helical" evidence="10">
    <location>
        <begin position="102"/>
        <end position="124"/>
    </location>
</feature>
<dbReference type="RefSeq" id="WP_075517963.1">
    <property type="nucleotide sequence ID" value="NZ_FPLD01000025.1"/>
</dbReference>
<evidence type="ECO:0000256" key="6">
    <source>
        <dbReference type="ARBA" id="ARBA00022840"/>
    </source>
</evidence>
<dbReference type="InterPro" id="IPR039421">
    <property type="entry name" value="Type_1_exporter"/>
</dbReference>
<evidence type="ECO:0000259" key="11">
    <source>
        <dbReference type="PROSITE" id="PS50893"/>
    </source>
</evidence>
<feature type="transmembrane region" description="Helical" evidence="10">
    <location>
        <begin position="209"/>
        <end position="226"/>
    </location>
</feature>
<dbReference type="PROSITE" id="PS50929">
    <property type="entry name" value="ABC_TM1F"/>
    <property type="match status" value="1"/>
</dbReference>
<feature type="transmembrane region" description="Helical" evidence="10">
    <location>
        <begin position="186"/>
        <end position="203"/>
    </location>
</feature>
<protein>
    <submittedName>
        <fullName evidence="13">ABC transporter, ATP-binding protein</fullName>
    </submittedName>
</protein>
<dbReference type="Gene3D" id="3.40.50.300">
    <property type="entry name" value="P-loop containing nucleotide triphosphate hydrolases"/>
    <property type="match status" value="1"/>
</dbReference>
<evidence type="ECO:0000256" key="7">
    <source>
        <dbReference type="ARBA" id="ARBA00022989"/>
    </source>
</evidence>
<dbReference type="InterPro" id="IPR036640">
    <property type="entry name" value="ABC1_TM_sf"/>
</dbReference>
<evidence type="ECO:0000259" key="12">
    <source>
        <dbReference type="PROSITE" id="PS50929"/>
    </source>
</evidence>
<dbReference type="InterPro" id="IPR027417">
    <property type="entry name" value="P-loop_NTPase"/>
</dbReference>
<sequence length="623" mass="70121">MIEKTPQFQQGNQQASEQASQQNSLQNNRGTRISWQLIRQRVLRQNKPLITAHIIAVFATLVSVPIPLMMPLLVDEVLLEKPGAAVQGMQNIFPESWWGPQLYILAVLGFVVLLRLSSLVLSVWQARQFTIIGKNLSFYIRNKLMHHLPLVSLTEYETQGSGGISSRCITDVETIDKFLAETLSKFLVSMLTIIGTAVILLWIDWQLGLIILLLNPAVIYFSRSFGKRVKNLKTRENAAFEAFQEALIDTLDAIQQLRTAQREKQYFSRVIDAASELRHSAIQSQWKTDAVNRLSFTIFLIGFEVFRAIAMLMVVFSDLTIGQIFAVFGYLWFMMGPVQELLSMQYTYFAASAALKRLNGVFELTQEPQHPCVVDPFASQDGVAVEFKDVCFAYNSENKVIRNVNLVIPKGKKVAIVAVSGGGKSTLVQLLLGLYEKQQGEILINDVPLNQIGYDKVRENIATVLQQPILFNTSIRENLSMGNRFTDDELWQALQVAEMAETIKQLGHGLDTLVGRNGVRLSGGQRQRLAIARMVLSKPQMVVFDEATSALDTETESRLHHNLSEFLEDRTTLIIAHRLSAIKQADLIYVLDDGQISQSGQHHELLQVEGLYQTLYGRLQSTH</sequence>
<evidence type="ECO:0000313" key="13">
    <source>
        <dbReference type="EMBL" id="SGY86914.1"/>
    </source>
</evidence>
<dbReference type="Gene3D" id="1.20.1560.10">
    <property type="entry name" value="ABC transporter type 1, transmembrane domain"/>
    <property type="match status" value="1"/>
</dbReference>
<dbReference type="Pfam" id="PF00664">
    <property type="entry name" value="ABC_membrane"/>
    <property type="match status" value="1"/>
</dbReference>
<feature type="domain" description="ABC transporter" evidence="11">
    <location>
        <begin position="385"/>
        <end position="618"/>
    </location>
</feature>
<evidence type="ECO:0000256" key="8">
    <source>
        <dbReference type="ARBA" id="ARBA00023136"/>
    </source>
</evidence>
<evidence type="ECO:0000256" key="5">
    <source>
        <dbReference type="ARBA" id="ARBA00022741"/>
    </source>
</evidence>
<dbReference type="GO" id="GO:0005886">
    <property type="term" value="C:plasma membrane"/>
    <property type="evidence" value="ECO:0007669"/>
    <property type="project" value="UniProtKB-SubCell"/>
</dbReference>
<feature type="domain" description="ABC transmembrane type-1" evidence="12">
    <location>
        <begin position="54"/>
        <end position="344"/>
    </location>
</feature>
<dbReference type="PANTHER" id="PTHR24221">
    <property type="entry name" value="ATP-BINDING CASSETTE SUB-FAMILY B"/>
    <property type="match status" value="1"/>
</dbReference>
<dbReference type="EMBL" id="FPLD01000025">
    <property type="protein sequence ID" value="SGY86914.1"/>
    <property type="molecule type" value="Genomic_DNA"/>
</dbReference>
<dbReference type="InterPro" id="IPR003593">
    <property type="entry name" value="AAA+_ATPase"/>
</dbReference>
<dbReference type="SUPFAM" id="SSF90123">
    <property type="entry name" value="ABC transporter transmembrane region"/>
    <property type="match status" value="1"/>
</dbReference>
<dbReference type="SMART" id="SM00382">
    <property type="entry name" value="AAA"/>
    <property type="match status" value="1"/>
</dbReference>
<keyword evidence="4 10" id="KW-0812">Transmembrane</keyword>
<feature type="compositionally biased region" description="Low complexity" evidence="9">
    <location>
        <begin position="7"/>
        <end position="27"/>
    </location>
</feature>
<dbReference type="Pfam" id="PF00005">
    <property type="entry name" value="ABC_tran"/>
    <property type="match status" value="1"/>
</dbReference>
<evidence type="ECO:0000313" key="14">
    <source>
        <dbReference type="Proteomes" id="UP000183794"/>
    </source>
</evidence>
<keyword evidence="6 13" id="KW-0067">ATP-binding</keyword>
<dbReference type="InterPro" id="IPR011527">
    <property type="entry name" value="ABC1_TM_dom"/>
</dbReference>
<keyword evidence="7 10" id="KW-1133">Transmembrane helix</keyword>
<evidence type="ECO:0000256" key="3">
    <source>
        <dbReference type="ARBA" id="ARBA00022475"/>
    </source>
</evidence>
<name>A0A1K9YVB7_9GAMM</name>
<dbReference type="GO" id="GO:0016887">
    <property type="term" value="F:ATP hydrolysis activity"/>
    <property type="evidence" value="ECO:0007669"/>
    <property type="project" value="InterPro"/>
</dbReference>
<feature type="transmembrane region" description="Helical" evidence="10">
    <location>
        <begin position="321"/>
        <end position="338"/>
    </location>
</feature>
<feature type="transmembrane region" description="Helical" evidence="10">
    <location>
        <begin position="49"/>
        <end position="70"/>
    </location>
</feature>
<evidence type="ECO:0000256" key="1">
    <source>
        <dbReference type="ARBA" id="ARBA00004651"/>
    </source>
</evidence>